<gene>
    <name evidence="1" type="ORF">IAB05_04625</name>
</gene>
<dbReference type="Proteomes" id="UP000824094">
    <property type="component" value="Unassembled WGS sequence"/>
</dbReference>
<accession>A0A9D1MI01</accession>
<name>A0A9D1MI01_9FIRM</name>
<reference evidence="1" key="1">
    <citation type="submission" date="2020-10" db="EMBL/GenBank/DDBJ databases">
        <authorList>
            <person name="Gilroy R."/>
        </authorList>
    </citation>
    <scope>NUCLEOTIDE SEQUENCE</scope>
    <source>
        <strain evidence="1">18911</strain>
    </source>
</reference>
<protein>
    <submittedName>
        <fullName evidence="1">Uncharacterized protein</fullName>
    </submittedName>
</protein>
<comment type="caution">
    <text evidence="1">The sequence shown here is derived from an EMBL/GenBank/DDBJ whole genome shotgun (WGS) entry which is preliminary data.</text>
</comment>
<dbReference type="AlphaFoldDB" id="A0A9D1MI01"/>
<evidence type="ECO:0000313" key="1">
    <source>
        <dbReference type="EMBL" id="HIU60654.1"/>
    </source>
</evidence>
<evidence type="ECO:0000313" key="2">
    <source>
        <dbReference type="Proteomes" id="UP000824094"/>
    </source>
</evidence>
<sequence length="122" mass="13497">MTKLVISGTAKTYSEKLAALDADTLAKVEAIKAAILAKDKKVHERISKKCATYNLGRRVLAKISIIGKSVRLHFAIDPAAEEYAKYPIKDFSDKASYKDVPAMLRISSDLAFRRALKIIESL</sequence>
<reference evidence="1" key="2">
    <citation type="journal article" date="2021" name="PeerJ">
        <title>Extensive microbial diversity within the chicken gut microbiome revealed by metagenomics and culture.</title>
        <authorList>
            <person name="Gilroy R."/>
            <person name="Ravi A."/>
            <person name="Getino M."/>
            <person name="Pursley I."/>
            <person name="Horton D.L."/>
            <person name="Alikhan N.F."/>
            <person name="Baker D."/>
            <person name="Gharbi K."/>
            <person name="Hall N."/>
            <person name="Watson M."/>
            <person name="Adriaenssens E.M."/>
            <person name="Foster-Nyarko E."/>
            <person name="Jarju S."/>
            <person name="Secka A."/>
            <person name="Antonio M."/>
            <person name="Oren A."/>
            <person name="Chaudhuri R.R."/>
            <person name="La Ragione R."/>
            <person name="Hildebrand F."/>
            <person name="Pallen M.J."/>
        </authorList>
    </citation>
    <scope>NUCLEOTIDE SEQUENCE</scope>
    <source>
        <strain evidence="1">18911</strain>
    </source>
</reference>
<proteinExistence type="predicted"/>
<dbReference type="EMBL" id="DVNF01000137">
    <property type="protein sequence ID" value="HIU60654.1"/>
    <property type="molecule type" value="Genomic_DNA"/>
</dbReference>
<organism evidence="1 2">
    <name type="scientific">Candidatus Stercoripulliclostridium merdigallinarum</name>
    <dbReference type="NCBI Taxonomy" id="2840951"/>
    <lineage>
        <taxon>Bacteria</taxon>
        <taxon>Bacillati</taxon>
        <taxon>Bacillota</taxon>
        <taxon>Clostridia</taxon>
        <taxon>Eubacteriales</taxon>
        <taxon>Candidatus Stercoripulliclostridium</taxon>
    </lineage>
</organism>